<feature type="transmembrane region" description="Helical" evidence="1">
    <location>
        <begin position="256"/>
        <end position="276"/>
    </location>
</feature>
<evidence type="ECO:0000256" key="1">
    <source>
        <dbReference type="SAM" id="Phobius"/>
    </source>
</evidence>
<comment type="caution">
    <text evidence="2">The sequence shown here is derived from an EMBL/GenBank/DDBJ whole genome shotgun (WGS) entry which is preliminary data.</text>
</comment>
<feature type="transmembrane region" description="Helical" evidence="1">
    <location>
        <begin position="137"/>
        <end position="153"/>
    </location>
</feature>
<reference evidence="2" key="2">
    <citation type="journal article" date="2021" name="PeerJ">
        <title>Extensive microbial diversity within the chicken gut microbiome revealed by metagenomics and culture.</title>
        <authorList>
            <person name="Gilroy R."/>
            <person name="Ravi A."/>
            <person name="Getino M."/>
            <person name="Pursley I."/>
            <person name="Horton D.L."/>
            <person name="Alikhan N.F."/>
            <person name="Baker D."/>
            <person name="Gharbi K."/>
            <person name="Hall N."/>
            <person name="Watson M."/>
            <person name="Adriaenssens E.M."/>
            <person name="Foster-Nyarko E."/>
            <person name="Jarju S."/>
            <person name="Secka A."/>
            <person name="Antonio M."/>
            <person name="Oren A."/>
            <person name="Chaudhuri R.R."/>
            <person name="La Ragione R."/>
            <person name="Hildebrand F."/>
            <person name="Pallen M.J."/>
        </authorList>
    </citation>
    <scope>NUCLEOTIDE SEQUENCE</scope>
    <source>
        <strain evidence="2">CHK195-15760</strain>
    </source>
</reference>
<feature type="transmembrane region" description="Helical" evidence="1">
    <location>
        <begin position="87"/>
        <end position="116"/>
    </location>
</feature>
<dbReference type="Pfam" id="PF09546">
    <property type="entry name" value="Spore_III_AE"/>
    <property type="match status" value="1"/>
</dbReference>
<proteinExistence type="predicted"/>
<reference evidence="2" key="1">
    <citation type="submission" date="2020-10" db="EMBL/GenBank/DDBJ databases">
        <authorList>
            <person name="Gilroy R."/>
        </authorList>
    </citation>
    <scope>NUCLEOTIDE SEQUENCE</scope>
    <source>
        <strain evidence="2">CHK195-15760</strain>
    </source>
</reference>
<gene>
    <name evidence="2" type="primary">spoIIIAE</name>
    <name evidence="2" type="ORF">IAB70_02765</name>
</gene>
<keyword evidence="1" id="KW-0472">Membrane</keyword>
<organism evidence="2 3">
    <name type="scientific">Candidatus Merdicola faecigallinarum</name>
    <dbReference type="NCBI Taxonomy" id="2840862"/>
    <lineage>
        <taxon>Bacteria</taxon>
        <taxon>Bacillati</taxon>
        <taxon>Bacillota</taxon>
        <taxon>Clostridia</taxon>
        <taxon>Candidatus Merdicola</taxon>
    </lineage>
</organism>
<evidence type="ECO:0000313" key="2">
    <source>
        <dbReference type="EMBL" id="HIU51533.1"/>
    </source>
</evidence>
<name>A0A9D1S9M6_9FIRM</name>
<feature type="transmembrane region" description="Helical" evidence="1">
    <location>
        <begin position="201"/>
        <end position="219"/>
    </location>
</feature>
<evidence type="ECO:0000313" key="3">
    <source>
        <dbReference type="Proteomes" id="UP000824093"/>
    </source>
</evidence>
<keyword evidence="1" id="KW-1133">Transmembrane helix</keyword>
<dbReference type="EMBL" id="DVNH01000019">
    <property type="protein sequence ID" value="HIU51533.1"/>
    <property type="molecule type" value="Genomic_DNA"/>
</dbReference>
<feature type="transmembrane region" description="Helical" evidence="1">
    <location>
        <begin position="28"/>
        <end position="47"/>
    </location>
</feature>
<protein>
    <submittedName>
        <fullName evidence="2">Stage III sporulation protein AE</fullName>
    </submittedName>
</protein>
<dbReference type="AlphaFoldDB" id="A0A9D1S9M6"/>
<keyword evidence="1" id="KW-0812">Transmembrane</keyword>
<dbReference type="Proteomes" id="UP000824093">
    <property type="component" value="Unassembled WGS sequence"/>
</dbReference>
<sequence length="286" mass="30505">MLVIVLVHSILRSISENLENKSVSQITYYVQYLLIASLIMVNFADIIKMVKDTIQNMVGFVQLLVPLLITLMIATGSIISANVIQPVILFMINVISNLFQTTVIPIILVSTAIAVISKVSERVQVDKVAKFMRSGSIWVIGVLLTIFVGVLSVEGTLSSSVDGITAKATKAAVSNFIPVVGKILGDAVDTVIGCSTILKNAVGIVGLVVIISICALPILKLTIITITYHLAAAVCQPIADGKIVKLLEEMGGTFKILLGILCAISVMLIIGITLVIKISNSGLMYR</sequence>
<dbReference type="NCBIfam" id="TIGR02829">
    <property type="entry name" value="spore_III_AE"/>
    <property type="match status" value="1"/>
</dbReference>
<dbReference type="InterPro" id="IPR014194">
    <property type="entry name" value="Spore_III_AE"/>
</dbReference>
<feature type="transmembrane region" description="Helical" evidence="1">
    <location>
        <begin position="59"/>
        <end position="81"/>
    </location>
</feature>
<accession>A0A9D1S9M6</accession>